<feature type="domain" description="FecR protein" evidence="1">
    <location>
        <begin position="129"/>
        <end position="219"/>
    </location>
</feature>
<dbReference type="Gene3D" id="2.60.120.1440">
    <property type="match status" value="1"/>
</dbReference>
<dbReference type="PIRSF" id="PIRSF018266">
    <property type="entry name" value="FecR"/>
    <property type="match status" value="1"/>
</dbReference>
<dbReference type="PANTHER" id="PTHR30273">
    <property type="entry name" value="PERIPLASMIC SIGNAL SENSOR AND SIGMA FACTOR ACTIVATOR FECR-RELATED"/>
    <property type="match status" value="1"/>
</dbReference>
<dbReference type="InterPro" id="IPR012373">
    <property type="entry name" value="Ferrdict_sens_TM"/>
</dbReference>
<dbReference type="InterPro" id="IPR006860">
    <property type="entry name" value="FecR"/>
</dbReference>
<evidence type="ECO:0000313" key="3">
    <source>
        <dbReference type="EMBL" id="MCU5782755.1"/>
    </source>
</evidence>
<dbReference type="Pfam" id="PF16220">
    <property type="entry name" value="DUF4880"/>
    <property type="match status" value="1"/>
</dbReference>
<dbReference type="Pfam" id="PF04773">
    <property type="entry name" value="FecR"/>
    <property type="match status" value="1"/>
</dbReference>
<comment type="caution">
    <text evidence="3">The sequence shown here is derived from an EMBL/GenBank/DDBJ whole genome shotgun (WGS) entry which is preliminary data.</text>
</comment>
<dbReference type="EMBL" id="ARXS01000010">
    <property type="protein sequence ID" value="MCU5782755.1"/>
    <property type="molecule type" value="Genomic_DNA"/>
</dbReference>
<dbReference type="Proteomes" id="UP001064106">
    <property type="component" value="Unassembled WGS sequence"/>
</dbReference>
<sequence length="338" mass="37670">MSESWSAATEEGLPTPPDVPKEIARQAVEWLVEWQSGDMAPDRQEAFRHWHDADPDHRRAWRHIEQVNQRLRDLGGPHRAPLARATLLTPPLSSRSRTRRRVVQSLVAALFLGGGAWSTRDAWPVWRADLRTAVGERATHRLEDGTELTLNTDSAVDVLFDDHERRLRLIAGEIMVTTGQDRRPLVVETGQGELRPLGTRFTVRVLEDAIRLSVLEGVVAIHPRGQGHEAARVPADQQRRFNAFGVTPAAPLDDNAAAWTHGMLVASNQRLADFLAELSRYRNGSLSCDPAVADLRLSGTYPLADSDRVLTALPGILPVEVRFLTRYWVRILPKSSSG</sequence>
<protein>
    <submittedName>
        <fullName evidence="3">Fe2+-dicitrate sensor, membrane protein</fullName>
    </submittedName>
</protein>
<reference evidence="3" key="1">
    <citation type="submission" date="2012-09" db="EMBL/GenBank/DDBJ databases">
        <title>Genome Sequence of alkane-degrading Bacterium Alcanivorax balearicus MACL04.</title>
        <authorList>
            <person name="Lai Q."/>
            <person name="Shao Z."/>
        </authorList>
    </citation>
    <scope>NUCLEOTIDE SEQUENCE</scope>
    <source>
        <strain evidence="3">MACL04</strain>
    </source>
</reference>
<keyword evidence="4" id="KW-1185">Reference proteome</keyword>
<evidence type="ECO:0000259" key="1">
    <source>
        <dbReference type="Pfam" id="PF04773"/>
    </source>
</evidence>
<evidence type="ECO:0000313" key="4">
    <source>
        <dbReference type="Proteomes" id="UP001064106"/>
    </source>
</evidence>
<evidence type="ECO:0000259" key="2">
    <source>
        <dbReference type="Pfam" id="PF16220"/>
    </source>
</evidence>
<dbReference type="RefSeq" id="WP_262460364.1">
    <property type="nucleotide sequence ID" value="NZ_ARXS01000010.1"/>
</dbReference>
<dbReference type="InterPro" id="IPR032623">
    <property type="entry name" value="FecR_N"/>
</dbReference>
<accession>A0ABT2QZ06</accession>
<name>A0ABT2QZ06_9GAMM</name>
<organism evidence="3 4">
    <name type="scientific">Alloalcanivorax balearicus MACL04</name>
    <dbReference type="NCBI Taxonomy" id="1177182"/>
    <lineage>
        <taxon>Bacteria</taxon>
        <taxon>Pseudomonadati</taxon>
        <taxon>Pseudomonadota</taxon>
        <taxon>Gammaproteobacteria</taxon>
        <taxon>Oceanospirillales</taxon>
        <taxon>Alcanivoracaceae</taxon>
        <taxon>Alloalcanivorax</taxon>
    </lineage>
</organism>
<gene>
    <name evidence="3" type="ORF">MA04_02055</name>
</gene>
<dbReference type="PANTHER" id="PTHR30273:SF2">
    <property type="entry name" value="PROTEIN FECR"/>
    <property type="match status" value="1"/>
</dbReference>
<proteinExistence type="predicted"/>
<feature type="domain" description="FecR N-terminal" evidence="2">
    <location>
        <begin position="25"/>
        <end position="67"/>
    </location>
</feature>